<accession>G6ED43</accession>
<dbReference type="AlphaFoldDB" id="G6ED43"/>
<protein>
    <submittedName>
        <fullName evidence="1">Uncharacterized protein</fullName>
    </submittedName>
</protein>
<reference evidence="1 2" key="1">
    <citation type="journal article" date="2012" name="J. Bacteriol.">
        <title>Genome sequence of benzo(a)pyrene-degrading bacterium Novosphingobium pentaromativorans US6-1.</title>
        <authorList>
            <person name="Luo Y.R."/>
            <person name="Kang S.G."/>
            <person name="Kim S.J."/>
            <person name="Kim M.R."/>
            <person name="Li N."/>
            <person name="Lee J.H."/>
            <person name="Kwon K.K."/>
        </authorList>
    </citation>
    <scope>NUCLEOTIDE SEQUENCE [LARGE SCALE GENOMIC DNA]</scope>
    <source>
        <strain evidence="1 2">US6-1</strain>
    </source>
</reference>
<sequence length="55" mass="6518">MIEINLCPRLRPEQSLRRRHRIKVPGKRGIGRLCLVPRRCLAELEDRIVRLARFG</sequence>
<dbReference type="EMBL" id="AGFM01000031">
    <property type="protein sequence ID" value="EHJ60755.1"/>
    <property type="molecule type" value="Genomic_DNA"/>
</dbReference>
<name>G6ED43_9SPHN</name>
<evidence type="ECO:0000313" key="1">
    <source>
        <dbReference type="EMBL" id="EHJ60755.1"/>
    </source>
</evidence>
<comment type="caution">
    <text evidence="1">The sequence shown here is derived from an EMBL/GenBank/DDBJ whole genome shotgun (WGS) entry which is preliminary data.</text>
</comment>
<dbReference type="Proteomes" id="UP000004030">
    <property type="component" value="Unassembled WGS sequence"/>
</dbReference>
<dbReference type="PATRIC" id="fig|1088721.3.peg.2244"/>
<gene>
    <name evidence="1" type="ORF">NSU_2264</name>
</gene>
<proteinExistence type="predicted"/>
<evidence type="ECO:0000313" key="2">
    <source>
        <dbReference type="Proteomes" id="UP000004030"/>
    </source>
</evidence>
<organism evidence="1 2">
    <name type="scientific">Novosphingobium pentaromativorans US6-1</name>
    <dbReference type="NCBI Taxonomy" id="1088721"/>
    <lineage>
        <taxon>Bacteria</taxon>
        <taxon>Pseudomonadati</taxon>
        <taxon>Pseudomonadota</taxon>
        <taxon>Alphaproteobacteria</taxon>
        <taxon>Sphingomonadales</taxon>
        <taxon>Sphingomonadaceae</taxon>
        <taxon>Novosphingobium</taxon>
    </lineage>
</organism>
<keyword evidence="2" id="KW-1185">Reference proteome</keyword>